<dbReference type="AlphaFoldDB" id="A0A6J6JL57"/>
<sequence>MLLAVGGSLTSATSASAAAATTAPVVSSPALVGNTVSATPGVWPSGTATGKWYVCDSYSSTAVATSVPGQCNELYTSSSNTAPITTSTLTIPSISYCVTICTSFGNSSTAFTLRWIEVNGSDISASAAVPIREGRSLSLQNPTVGATSVTLGVSNGCNFASSSLSAFSDFTLIVGGTAKTISSVTTTSSNVVLNFSGAVTSGQTISVSYTKSIDPEISCGPTSFIRNTTSALTGTVSSGGGGGGGGGYTMTSPASYSITNNVATANDGVWSGGTPTRFWVLCDNPHNTPATSIHMDCYPMALTQNGSDERGTTVNLAADVWMGFSGTRTLVSFASKYFGLYVQNMGTQYVTATTAGPALAASVAEPLRALDALRALKPLPAAVQPLVPGFLALNKPMASLGGKVALSAGDFTGLTSAKIGDKAIDFSLGTTGNISFTVPQGQAGKTADLVLTFTTGSIILQDAIKYVAPLDVAKVGVRPIAIAAGAKKITEEVAGQIRQAAFANVKNDTIQCVAYSASNSAAAKAAAQLTAVQACGLAVKANPSLKVVDVEVIVDKLKARTQGVGIKVYKADI</sequence>
<protein>
    <submittedName>
        <fullName evidence="1">Unannotated protein</fullName>
    </submittedName>
</protein>
<gene>
    <name evidence="1" type="ORF">UFOPK2001_00967</name>
</gene>
<dbReference type="Pfam" id="PF13753">
    <property type="entry name" value="SWM_repeat"/>
    <property type="match status" value="1"/>
</dbReference>
<proteinExistence type="predicted"/>
<evidence type="ECO:0000313" key="1">
    <source>
        <dbReference type="EMBL" id="CAB4638040.1"/>
    </source>
</evidence>
<name>A0A6J6JL57_9ZZZZ</name>
<dbReference type="EMBL" id="CAEZVN010000110">
    <property type="protein sequence ID" value="CAB4638040.1"/>
    <property type="molecule type" value="Genomic_DNA"/>
</dbReference>
<reference evidence="1" key="1">
    <citation type="submission" date="2020-05" db="EMBL/GenBank/DDBJ databases">
        <authorList>
            <person name="Chiriac C."/>
            <person name="Salcher M."/>
            <person name="Ghai R."/>
            <person name="Kavagutti S V."/>
        </authorList>
    </citation>
    <scope>NUCLEOTIDE SEQUENCE</scope>
</reference>
<accession>A0A6J6JL57</accession>
<organism evidence="1">
    <name type="scientific">freshwater metagenome</name>
    <dbReference type="NCBI Taxonomy" id="449393"/>
    <lineage>
        <taxon>unclassified sequences</taxon>
        <taxon>metagenomes</taxon>
        <taxon>ecological metagenomes</taxon>
    </lineage>
</organism>
<dbReference type="InterPro" id="IPR028059">
    <property type="entry name" value="SWM_rpt"/>
</dbReference>